<dbReference type="InterPro" id="IPR025272">
    <property type="entry name" value="SocA_Panacea"/>
</dbReference>
<accession>A0ABY5ISZ6</accession>
<name>A0ABY5ISZ6_9FLAO</name>
<dbReference type="EMBL" id="CP101751">
    <property type="protein sequence ID" value="UUC45277.1"/>
    <property type="molecule type" value="Genomic_DNA"/>
</dbReference>
<dbReference type="Proteomes" id="UP001059844">
    <property type="component" value="Chromosome"/>
</dbReference>
<proteinExistence type="predicted"/>
<organism evidence="2 3">
    <name type="scientific">Flavobacterium cerinum</name>
    <dbReference type="NCBI Taxonomy" id="2502784"/>
    <lineage>
        <taxon>Bacteria</taxon>
        <taxon>Pseudomonadati</taxon>
        <taxon>Bacteroidota</taxon>
        <taxon>Flavobacteriia</taxon>
        <taxon>Flavobacteriales</taxon>
        <taxon>Flavobacteriaceae</taxon>
        <taxon>Flavobacterium</taxon>
    </lineage>
</organism>
<gene>
    <name evidence="2" type="ORF">NOX80_16825</name>
</gene>
<feature type="domain" description="Antitoxin SocA-like Panacea" evidence="1">
    <location>
        <begin position="28"/>
        <end position="123"/>
    </location>
</feature>
<evidence type="ECO:0000259" key="1">
    <source>
        <dbReference type="Pfam" id="PF13274"/>
    </source>
</evidence>
<evidence type="ECO:0000313" key="2">
    <source>
        <dbReference type="EMBL" id="UUC45277.1"/>
    </source>
</evidence>
<dbReference type="Pfam" id="PF13274">
    <property type="entry name" value="SocA_Panacea"/>
    <property type="match status" value="1"/>
</dbReference>
<reference evidence="2" key="1">
    <citation type="submission" date="2022-07" db="EMBL/GenBank/DDBJ databases">
        <title>Isolation, identification, and degradation of a PFOSA degrading strain from sewage treatment plant.</title>
        <authorList>
            <person name="Zhang L."/>
            <person name="Huo Y."/>
        </authorList>
    </citation>
    <scope>NUCLEOTIDE SEQUENCE</scope>
    <source>
        <strain evidence="2">C1</strain>
    </source>
</reference>
<evidence type="ECO:0000313" key="3">
    <source>
        <dbReference type="Proteomes" id="UP001059844"/>
    </source>
</evidence>
<sequence length="158" mass="18449">MKTSKQIADWIISKVNTNAGDTISPLKLQKLLYYCQAWHLAIFKTPLFKEEIQAWAHGPVVPSQYSRFSYILRNDRIDPSSINLEKIVFDNVETEKLLNEVFEIYNEHSATYLEALTHSEKPWIDARVNLNEWERSNAIITHQTMERFYSDLNNGKTA</sequence>
<keyword evidence="3" id="KW-1185">Reference proteome</keyword>
<protein>
    <submittedName>
        <fullName evidence="2">DUF4065 domain-containing protein</fullName>
    </submittedName>
</protein>
<dbReference type="RefSeq" id="WP_256550974.1">
    <property type="nucleotide sequence ID" value="NZ_CP101751.1"/>
</dbReference>